<evidence type="ECO:0000313" key="1">
    <source>
        <dbReference type="EMBL" id="MCI49230.1"/>
    </source>
</evidence>
<reference evidence="1 2" key="1">
    <citation type="journal article" date="2018" name="Front. Plant Sci.">
        <title>Red Clover (Trifolium pratense) and Zigzag Clover (T. medium) - A Picture of Genomic Similarities and Differences.</title>
        <authorList>
            <person name="Dluhosova J."/>
            <person name="Istvanek J."/>
            <person name="Nedelnik J."/>
            <person name="Repkova J."/>
        </authorList>
    </citation>
    <scope>NUCLEOTIDE SEQUENCE [LARGE SCALE GENOMIC DNA]</scope>
    <source>
        <strain evidence="2">cv. 10/8</strain>
        <tissue evidence="1">Leaf</tissue>
    </source>
</reference>
<dbReference type="EMBL" id="LXQA010398125">
    <property type="protein sequence ID" value="MCI49230.1"/>
    <property type="molecule type" value="Genomic_DNA"/>
</dbReference>
<feature type="non-terminal residue" evidence="1">
    <location>
        <position position="85"/>
    </location>
</feature>
<organism evidence="1 2">
    <name type="scientific">Trifolium medium</name>
    <dbReference type="NCBI Taxonomy" id="97028"/>
    <lineage>
        <taxon>Eukaryota</taxon>
        <taxon>Viridiplantae</taxon>
        <taxon>Streptophyta</taxon>
        <taxon>Embryophyta</taxon>
        <taxon>Tracheophyta</taxon>
        <taxon>Spermatophyta</taxon>
        <taxon>Magnoliopsida</taxon>
        <taxon>eudicotyledons</taxon>
        <taxon>Gunneridae</taxon>
        <taxon>Pentapetalae</taxon>
        <taxon>rosids</taxon>
        <taxon>fabids</taxon>
        <taxon>Fabales</taxon>
        <taxon>Fabaceae</taxon>
        <taxon>Papilionoideae</taxon>
        <taxon>50 kb inversion clade</taxon>
        <taxon>NPAAA clade</taxon>
        <taxon>Hologalegina</taxon>
        <taxon>IRL clade</taxon>
        <taxon>Trifolieae</taxon>
        <taxon>Trifolium</taxon>
    </lineage>
</organism>
<protein>
    <submittedName>
        <fullName evidence="1">Uncharacterized protein</fullName>
    </submittedName>
</protein>
<dbReference type="Proteomes" id="UP000265520">
    <property type="component" value="Unassembled WGS sequence"/>
</dbReference>
<dbReference type="AlphaFoldDB" id="A0A392SMT1"/>
<evidence type="ECO:0000313" key="2">
    <source>
        <dbReference type="Proteomes" id="UP000265520"/>
    </source>
</evidence>
<keyword evidence="2" id="KW-1185">Reference proteome</keyword>
<proteinExistence type="predicted"/>
<name>A0A392SMT1_9FABA</name>
<sequence length="85" mass="9267">MPPKKVTLPAFKEMEARVDVLESDLTEMRTILVDVQNSVKTNHANLMAMLEKCFGKSMVVDDGSASVSVKGSPAKSSITEKIVQQ</sequence>
<accession>A0A392SMT1</accession>
<comment type="caution">
    <text evidence="1">The sequence shown here is derived from an EMBL/GenBank/DDBJ whole genome shotgun (WGS) entry which is preliminary data.</text>
</comment>